<gene>
    <name evidence="2" type="ORF">U5817_24545</name>
</gene>
<protein>
    <submittedName>
        <fullName evidence="2">ATP-binding protein</fullName>
    </submittedName>
</protein>
<dbReference type="InterPro" id="IPR038461">
    <property type="entry name" value="Schlafen_AlbA_2_dom_sf"/>
</dbReference>
<dbReference type="PANTHER" id="PTHR30595">
    <property type="entry name" value="GLPR-RELATED TRANSCRIPTIONAL REPRESSOR"/>
    <property type="match status" value="1"/>
</dbReference>
<accession>A0ABZ1AM19</accession>
<proteinExistence type="predicted"/>
<sequence length="442" mass="50239">MAKPRRTADIAQYASEPFSDQNLATIFRFHPENPHRLITRESGWIEFKQTFSWGNRAEYAKTIAAFANSRGGYFVFGVKDRPRDVVGTDLAKWEATDPTTISEFLNQSLGVEIEWEGHVVEVRGLKVVVLYIREARRKPVIAAQSHKSHLVEGEIYYRYRGRSQRIRYSDLQNLLDEQRRDDQAAWLRVFRQIAKTGIENTALIDLATGHGLGPGSKFYIDQESLSHLKFIREGHFTEKGGAPALRLVGVAAIVPGALIQPERKVLVVRNIHLPEIIEGFLNRTQVENPLQFIKQVCFETSAYLPIYYYANLAGIDTLEKIAKVVEGVNTTSSSRKILLQRLVGQDDLSSPIPGANSREAGKRRREKLQALLNLELSGGDDSETVSSALEAIRCLTLEQIDEGYLNPLLLQWFGKYYTQEGFPDRFRRAIAHLDRLRYRPPE</sequence>
<keyword evidence="2" id="KW-0067">ATP-binding</keyword>
<name>A0ABZ1AM19_AROEV</name>
<reference evidence="2 3" key="1">
    <citation type="submission" date="2023-12" db="EMBL/GenBank/DDBJ databases">
        <title>A. evansii MAY27, complete genome.</title>
        <authorList>
            <person name="Wang Y."/>
        </authorList>
    </citation>
    <scope>NUCLEOTIDE SEQUENCE [LARGE SCALE GENOMIC DNA]</scope>
    <source>
        <strain evidence="2 3">MAY27</strain>
    </source>
</reference>
<organism evidence="2 3">
    <name type="scientific">Aromatoleum evansii</name>
    <name type="common">Azoarcus evansii</name>
    <dbReference type="NCBI Taxonomy" id="59406"/>
    <lineage>
        <taxon>Bacteria</taxon>
        <taxon>Pseudomonadati</taxon>
        <taxon>Pseudomonadota</taxon>
        <taxon>Betaproteobacteria</taxon>
        <taxon>Rhodocyclales</taxon>
        <taxon>Rhodocyclaceae</taxon>
        <taxon>Aromatoleum</taxon>
    </lineage>
</organism>
<evidence type="ECO:0000313" key="3">
    <source>
        <dbReference type="Proteomes" id="UP001626593"/>
    </source>
</evidence>
<dbReference type="RefSeq" id="WP_407279171.1">
    <property type="nucleotide sequence ID" value="NZ_CP141259.1"/>
</dbReference>
<dbReference type="EMBL" id="CP141259">
    <property type="protein sequence ID" value="WRL46329.1"/>
    <property type="molecule type" value="Genomic_DNA"/>
</dbReference>
<keyword evidence="2" id="KW-0547">Nucleotide-binding</keyword>
<dbReference type="Gene3D" id="3.30.950.30">
    <property type="entry name" value="Schlafen, AAA domain"/>
    <property type="match status" value="1"/>
</dbReference>
<evidence type="ECO:0000259" key="1">
    <source>
        <dbReference type="Pfam" id="PF04326"/>
    </source>
</evidence>
<feature type="domain" description="Schlafen AlbA-2" evidence="1">
    <location>
        <begin position="41"/>
        <end position="166"/>
    </location>
</feature>
<keyword evidence="3" id="KW-1185">Reference proteome</keyword>
<dbReference type="PANTHER" id="PTHR30595:SF6">
    <property type="entry name" value="SCHLAFEN ALBA-2 DOMAIN-CONTAINING PROTEIN"/>
    <property type="match status" value="1"/>
</dbReference>
<dbReference type="GO" id="GO:0005524">
    <property type="term" value="F:ATP binding"/>
    <property type="evidence" value="ECO:0007669"/>
    <property type="project" value="UniProtKB-KW"/>
</dbReference>
<evidence type="ECO:0000313" key="2">
    <source>
        <dbReference type="EMBL" id="WRL46329.1"/>
    </source>
</evidence>
<dbReference type="InterPro" id="IPR007421">
    <property type="entry name" value="Schlafen_AlbA_2_dom"/>
</dbReference>
<dbReference type="Proteomes" id="UP001626593">
    <property type="component" value="Chromosome"/>
</dbReference>
<dbReference type="Pfam" id="PF04326">
    <property type="entry name" value="SLFN_AlbA_2"/>
    <property type="match status" value="1"/>
</dbReference>